<dbReference type="InterPro" id="IPR036249">
    <property type="entry name" value="Thioredoxin-like_sf"/>
</dbReference>
<dbReference type="InterPro" id="IPR036188">
    <property type="entry name" value="FAD/NAD-bd_sf"/>
</dbReference>
<evidence type="ECO:0000256" key="1">
    <source>
        <dbReference type="ARBA" id="ARBA00001974"/>
    </source>
</evidence>
<dbReference type="Gene3D" id="3.30.70.2450">
    <property type="match status" value="1"/>
</dbReference>
<evidence type="ECO:0000256" key="3">
    <source>
        <dbReference type="ARBA" id="ARBA00022630"/>
    </source>
</evidence>
<accession>A0ABU1N0W9</accession>
<dbReference type="EMBL" id="JAVDRL010000007">
    <property type="protein sequence ID" value="MDR6532070.1"/>
    <property type="molecule type" value="Genomic_DNA"/>
</dbReference>
<dbReference type="NCBIfam" id="NF004832">
    <property type="entry name" value="PRK06184.1"/>
    <property type="match status" value="1"/>
</dbReference>
<dbReference type="Pfam" id="PF01494">
    <property type="entry name" value="FAD_binding_3"/>
    <property type="match status" value="1"/>
</dbReference>
<evidence type="ECO:0000313" key="7">
    <source>
        <dbReference type="Proteomes" id="UP001262754"/>
    </source>
</evidence>
<comment type="caution">
    <text evidence="6">The sequence shown here is derived from an EMBL/GenBank/DDBJ whole genome shotgun (WGS) entry which is preliminary data.</text>
</comment>
<proteinExistence type="inferred from homology"/>
<dbReference type="SUPFAM" id="SSF51905">
    <property type="entry name" value="FAD/NAD(P)-binding domain"/>
    <property type="match status" value="1"/>
</dbReference>
<gene>
    <name evidence="6" type="ORF">J2800_002823</name>
</gene>
<dbReference type="PANTHER" id="PTHR43004">
    <property type="entry name" value="TRK SYSTEM POTASSIUM UPTAKE PROTEIN"/>
    <property type="match status" value="1"/>
</dbReference>
<keyword evidence="4" id="KW-0274">FAD</keyword>
<dbReference type="SUPFAM" id="SSF52833">
    <property type="entry name" value="Thioredoxin-like"/>
    <property type="match status" value="1"/>
</dbReference>
<dbReference type="InterPro" id="IPR002938">
    <property type="entry name" value="FAD-bd"/>
</dbReference>
<feature type="domain" description="FAD-binding" evidence="5">
    <location>
        <begin position="7"/>
        <end position="348"/>
    </location>
</feature>
<sequence>MNKQAAIEVLICGAGAAGLTLAIDLARRGVSLRLVDKLPAPFAGSRGKGIQPRTQEVFEDLGVLDRMVAAGGLYPPQRLHRADGTSIDSQEIVLAAPTVEEPYRMPLMVPQFRTEAVLRERLAELGGAVAYGCELTGFTQDAEGVTATVAGPDGIETVRCRYLVGGDGGRSFVRRALGIGFPGQTLGVRAVVADLELDGLSRDAWHRSAEGDMSRQISFCPLPRTDLFQLQAPIPPEGEGGEVELSAAGLQALVDARWPTGGLTVGRVAWASAYSMNARLADRYRVGRVLLMGDAAHIHPPTGGQGLNTSLQDAYNLGWKLAAVLAGAPDALLDTYEEERRPIAASMLGLATDLLDKAGQGDMKRGREVHQLDLGYRLSSLAMTSPANRPETALQPGDRAPDGVLRAAAGRPTRLFDLLAGPHWTLVARTTDSARLPAPRPGLRVHTVGEDGAFQDPDDALGATYGLAEGDLVLIRPDGYVGAILPAADGARLEAYLADVGLASARAPHAGAA</sequence>
<evidence type="ECO:0000256" key="4">
    <source>
        <dbReference type="ARBA" id="ARBA00022827"/>
    </source>
</evidence>
<dbReference type="PANTHER" id="PTHR43004:SF19">
    <property type="entry name" value="BINDING MONOOXYGENASE, PUTATIVE (JCVI)-RELATED"/>
    <property type="match status" value="1"/>
</dbReference>
<dbReference type="Pfam" id="PF21274">
    <property type="entry name" value="Rng_hyd_C"/>
    <property type="match status" value="1"/>
</dbReference>
<evidence type="ECO:0000313" key="6">
    <source>
        <dbReference type="EMBL" id="MDR6532070.1"/>
    </source>
</evidence>
<reference evidence="6 7" key="1">
    <citation type="submission" date="2023-07" db="EMBL/GenBank/DDBJ databases">
        <title>Sorghum-associated microbial communities from plants grown in Nebraska, USA.</title>
        <authorList>
            <person name="Schachtman D."/>
        </authorList>
    </citation>
    <scope>NUCLEOTIDE SEQUENCE [LARGE SCALE GENOMIC DNA]</scope>
    <source>
        <strain evidence="6 7">DS2154</strain>
    </source>
</reference>
<keyword evidence="3" id="KW-0285">Flavoprotein</keyword>
<comment type="cofactor">
    <cofactor evidence="1">
        <name>FAD</name>
        <dbReference type="ChEBI" id="CHEBI:57692"/>
    </cofactor>
</comment>
<evidence type="ECO:0000259" key="5">
    <source>
        <dbReference type="Pfam" id="PF01494"/>
    </source>
</evidence>
<dbReference type="InterPro" id="IPR050641">
    <property type="entry name" value="RIFMO-like"/>
</dbReference>
<keyword evidence="7" id="KW-1185">Reference proteome</keyword>
<evidence type="ECO:0000256" key="2">
    <source>
        <dbReference type="ARBA" id="ARBA00007801"/>
    </source>
</evidence>
<dbReference type="Gene3D" id="3.40.30.120">
    <property type="match status" value="1"/>
</dbReference>
<protein>
    <submittedName>
        <fullName evidence="6">2-polyprenyl-6-methoxyphenol hydroxylase-like FAD-dependent oxidoreductase</fullName>
    </submittedName>
</protein>
<dbReference type="Gene3D" id="3.50.50.60">
    <property type="entry name" value="FAD/NAD(P)-binding domain"/>
    <property type="match status" value="1"/>
</dbReference>
<name>A0ABU1N0W9_9CAUL</name>
<dbReference type="Proteomes" id="UP001262754">
    <property type="component" value="Unassembled WGS sequence"/>
</dbReference>
<comment type="similarity">
    <text evidence="2">Belongs to the PheA/TfdB FAD monooxygenase family.</text>
</comment>
<dbReference type="PRINTS" id="PR00420">
    <property type="entry name" value="RNGMNOXGNASE"/>
</dbReference>
<dbReference type="RefSeq" id="WP_310032427.1">
    <property type="nucleotide sequence ID" value="NZ_JAVDRL010000007.1"/>
</dbReference>
<organism evidence="6 7">
    <name type="scientific">Caulobacter rhizosphaerae</name>
    <dbReference type="NCBI Taxonomy" id="2010972"/>
    <lineage>
        <taxon>Bacteria</taxon>
        <taxon>Pseudomonadati</taxon>
        <taxon>Pseudomonadota</taxon>
        <taxon>Alphaproteobacteria</taxon>
        <taxon>Caulobacterales</taxon>
        <taxon>Caulobacteraceae</taxon>
        <taxon>Caulobacter</taxon>
    </lineage>
</organism>